<organism evidence="2 3">
    <name type="scientific">Staphylococcus epidermidis (strain ATCC 12228 / FDA PCI 1200)</name>
    <dbReference type="NCBI Taxonomy" id="176280"/>
    <lineage>
        <taxon>Bacteria</taxon>
        <taxon>Bacillati</taxon>
        <taxon>Bacillota</taxon>
        <taxon>Bacilli</taxon>
        <taxon>Bacillales</taxon>
        <taxon>Staphylococcaceae</taxon>
        <taxon>Staphylococcus</taxon>
    </lineage>
</organism>
<evidence type="ECO:0000313" key="3">
    <source>
        <dbReference type="Proteomes" id="UP000001411"/>
    </source>
</evidence>
<keyword evidence="1" id="KW-0472">Membrane</keyword>
<dbReference type="EMBL" id="AE015929">
    <property type="protein sequence ID" value="AAO04159.1"/>
    <property type="molecule type" value="Genomic_DNA"/>
</dbReference>
<feature type="transmembrane region" description="Helical" evidence="1">
    <location>
        <begin position="88"/>
        <end position="110"/>
    </location>
</feature>
<keyword evidence="1" id="KW-1133">Transmembrane helix</keyword>
<evidence type="ECO:0008006" key="4">
    <source>
        <dbReference type="Google" id="ProtNLM"/>
    </source>
</evidence>
<gene>
    <name evidence="2" type="ordered locus">SE_0562</name>
</gene>
<dbReference type="PATRIC" id="fig|176280.10.peg.533"/>
<keyword evidence="1" id="KW-0812">Transmembrane</keyword>
<dbReference type="OrthoDB" id="2408347at2"/>
<feature type="transmembrane region" description="Helical" evidence="1">
    <location>
        <begin position="64"/>
        <end position="81"/>
    </location>
</feature>
<accession>A0A0H2VHQ9</accession>
<dbReference type="Proteomes" id="UP000001411">
    <property type="component" value="Chromosome"/>
</dbReference>
<proteinExistence type="predicted"/>
<dbReference type="KEGG" id="sep:SE_0562"/>
<evidence type="ECO:0000256" key="1">
    <source>
        <dbReference type="SAM" id="Phobius"/>
    </source>
</evidence>
<name>A0A0H2VHQ9_STAES</name>
<dbReference type="AlphaFoldDB" id="A0A0H2VHQ9"/>
<dbReference type="eggNOG" id="ENOG5033F20">
    <property type="taxonomic scope" value="Bacteria"/>
</dbReference>
<feature type="transmembrane region" description="Helical" evidence="1">
    <location>
        <begin position="122"/>
        <end position="144"/>
    </location>
</feature>
<feature type="transmembrane region" description="Helical" evidence="1">
    <location>
        <begin position="12"/>
        <end position="32"/>
    </location>
</feature>
<dbReference type="RefSeq" id="WP_001829646.1">
    <property type="nucleotide sequence ID" value="NC_004461.1"/>
</dbReference>
<dbReference type="HOGENOM" id="CLU_1721212_0_0_9"/>
<sequence length="152" mass="17131">MTDSNAKEIRTGRLIAISSLVFCILLIIHHFIVLDESTAKSILSLAGQKTSDTAVKNILNSDRYTGIMYILAYLAGTVAFWNRHPYLWWFMFAVYISNALFTLVNLYLFIQGILDVKNVLAVLPILIVVIGSIILAIYMLVVSITRKSTFNR</sequence>
<reference evidence="2 3" key="1">
    <citation type="journal article" date="2003" name="Mol. Microbiol.">
        <title>Genome-based analysis of virulence genes in a non-biofilm-forming Staphylococcus epidermidis strain (ATCC 12228).</title>
        <authorList>
            <person name="Zhang Y.Q."/>
            <person name="Ren S.X."/>
            <person name="Li H.L."/>
            <person name="Wang Y.X."/>
            <person name="Fu G."/>
            <person name="Yang J."/>
            <person name="Qin Z.Q."/>
            <person name="Miao Y.G."/>
            <person name="Wang W.Y."/>
            <person name="Chen R.S."/>
            <person name="Shen Y."/>
            <person name="Chen Z."/>
            <person name="Yuan Z.H."/>
            <person name="Zhao G.P."/>
            <person name="Qu D."/>
            <person name="Danchin A."/>
            <person name="Wen Y.M."/>
        </authorList>
    </citation>
    <scope>NUCLEOTIDE SEQUENCE [LARGE SCALE GENOMIC DNA]</scope>
    <source>
        <strain evidence="3">ATCC 12228 / FDA PCI 1200</strain>
    </source>
</reference>
<protein>
    <recommendedName>
        <fullName evidence="4">DUF2127 domain-containing protein</fullName>
    </recommendedName>
</protein>
<evidence type="ECO:0000313" key="2">
    <source>
        <dbReference type="EMBL" id="AAO04159.1"/>
    </source>
</evidence>